<feature type="domain" description="ERCC4" evidence="1">
    <location>
        <begin position="22"/>
        <end position="144"/>
    </location>
</feature>
<dbReference type="SUPFAM" id="SSF52980">
    <property type="entry name" value="Restriction endonuclease-like"/>
    <property type="match status" value="1"/>
</dbReference>
<dbReference type="InterPro" id="IPR011335">
    <property type="entry name" value="Restrct_endonuc-II-like"/>
</dbReference>
<protein>
    <recommendedName>
        <fullName evidence="1">ERCC4 domain-containing protein</fullName>
    </recommendedName>
</protein>
<comment type="caution">
    <text evidence="2">The sequence shown here is derived from an EMBL/GenBank/DDBJ whole genome shotgun (WGS) entry which is preliminary data.</text>
</comment>
<dbReference type="GO" id="GO:0003677">
    <property type="term" value="F:DNA binding"/>
    <property type="evidence" value="ECO:0007669"/>
    <property type="project" value="InterPro"/>
</dbReference>
<dbReference type="Gene3D" id="3.40.50.10130">
    <property type="match status" value="1"/>
</dbReference>
<reference evidence="2" key="1">
    <citation type="journal article" date="2015" name="Nature">
        <title>Complex archaea that bridge the gap between prokaryotes and eukaryotes.</title>
        <authorList>
            <person name="Spang A."/>
            <person name="Saw J.H."/>
            <person name="Jorgensen S.L."/>
            <person name="Zaremba-Niedzwiedzka K."/>
            <person name="Martijn J."/>
            <person name="Lind A.E."/>
            <person name="van Eijk R."/>
            <person name="Schleper C."/>
            <person name="Guy L."/>
            <person name="Ettema T.J."/>
        </authorList>
    </citation>
    <scope>NUCLEOTIDE SEQUENCE</scope>
</reference>
<dbReference type="EMBL" id="LAZR01014160">
    <property type="protein sequence ID" value="KKM18724.1"/>
    <property type="molecule type" value="Genomic_DNA"/>
</dbReference>
<gene>
    <name evidence="2" type="ORF">LCGC14_1662850</name>
</gene>
<dbReference type="GO" id="GO:0006259">
    <property type="term" value="P:DNA metabolic process"/>
    <property type="evidence" value="ECO:0007669"/>
    <property type="project" value="UniProtKB-ARBA"/>
</dbReference>
<sequence length="165" mass="19436">MPYLRRKSSKSKSKPKLITILVDDRENNPWTIPHPDFKFEKYRLNVGDYTIKGFEDQVAIEKKSGIVELIANLSGKDRPRFKRFLKKLSEHPIKCIVIEDSLSHIDAAFRACPKTHLEPASIYYWLSVITIKYQIPVLFIGSNKQQREDFLYYLFSEIMKQLKVR</sequence>
<proteinExistence type="predicted"/>
<evidence type="ECO:0000259" key="1">
    <source>
        <dbReference type="Pfam" id="PF02732"/>
    </source>
</evidence>
<organism evidence="2">
    <name type="scientific">marine sediment metagenome</name>
    <dbReference type="NCBI Taxonomy" id="412755"/>
    <lineage>
        <taxon>unclassified sequences</taxon>
        <taxon>metagenomes</taxon>
        <taxon>ecological metagenomes</taxon>
    </lineage>
</organism>
<dbReference type="Pfam" id="PF02732">
    <property type="entry name" value="ERCC4"/>
    <property type="match status" value="1"/>
</dbReference>
<name>A0A0F9IG23_9ZZZZ</name>
<dbReference type="AlphaFoldDB" id="A0A0F9IG23"/>
<evidence type="ECO:0000313" key="2">
    <source>
        <dbReference type="EMBL" id="KKM18724.1"/>
    </source>
</evidence>
<accession>A0A0F9IG23</accession>
<dbReference type="InterPro" id="IPR006166">
    <property type="entry name" value="ERCC4_domain"/>
</dbReference>
<dbReference type="GO" id="GO:0004518">
    <property type="term" value="F:nuclease activity"/>
    <property type="evidence" value="ECO:0007669"/>
    <property type="project" value="InterPro"/>
</dbReference>